<feature type="chain" id="PRO_5001795444" evidence="1">
    <location>
        <begin position="18"/>
        <end position="301"/>
    </location>
</feature>
<reference evidence="2" key="1">
    <citation type="journal article" date="2014" name="Nat. Genet.">
        <title>Genome and transcriptome of the porcine whipworm Trichuris suis.</title>
        <authorList>
            <person name="Jex A.R."/>
            <person name="Nejsum P."/>
            <person name="Schwarz E.M."/>
            <person name="Hu L."/>
            <person name="Young N.D."/>
            <person name="Hall R.S."/>
            <person name="Korhonen P.K."/>
            <person name="Liao S."/>
            <person name="Thamsborg S."/>
            <person name="Xia J."/>
            <person name="Xu P."/>
            <person name="Wang S."/>
            <person name="Scheerlinck J.P."/>
            <person name="Hofmann A."/>
            <person name="Sternberg P.W."/>
            <person name="Wang J."/>
            <person name="Gasser R.B."/>
        </authorList>
    </citation>
    <scope>NUCLEOTIDE SEQUENCE [LARGE SCALE GENOMIC DNA]</scope>
    <source>
        <strain evidence="2">DCEP-RM93F</strain>
    </source>
</reference>
<evidence type="ECO:0000256" key="1">
    <source>
        <dbReference type="SAM" id="SignalP"/>
    </source>
</evidence>
<evidence type="ECO:0000313" key="2">
    <source>
        <dbReference type="EMBL" id="KFD60978.1"/>
    </source>
</evidence>
<gene>
    <name evidence="2" type="ORF">M514_26828</name>
</gene>
<dbReference type="AlphaFoldDB" id="A0A085MUT2"/>
<dbReference type="Proteomes" id="UP000030758">
    <property type="component" value="Unassembled WGS sequence"/>
</dbReference>
<keyword evidence="1" id="KW-0732">Signal</keyword>
<sequence>MKLTLICLAVTWIEVMGAPGQNFTDKERTARHIDTDFDPYTGPYSANSLSEAFSTFRDPFMGGPLIPDFDHLGETSDGNPKVNCATEQCRGCARIVLEKILLQIKDDAIGKEAEFLWRTLNLNETKHHWECDTSVKQKRQTSTCESRIPDKDSLVRFIRSLSEPKFKVCTKEEYKEIAKKLKEYPVISMKGNHSGRFVQVMCRQHGEPLPEDSFYMQICSSCHGFLILEKSFHPKIIRSIRCQQEHSPCLSGHGQCVQTSINMNVFKQGRHQRFRPTLVKVDTACVPFLHAHSGLRDVVHH</sequence>
<dbReference type="InterPro" id="IPR029034">
    <property type="entry name" value="Cystine-knot_cytokine"/>
</dbReference>
<feature type="signal peptide" evidence="1">
    <location>
        <begin position="1"/>
        <end position="17"/>
    </location>
</feature>
<dbReference type="EMBL" id="KL367640">
    <property type="protein sequence ID" value="KFD60978.1"/>
    <property type="molecule type" value="Genomic_DNA"/>
</dbReference>
<organism evidence="2">
    <name type="scientific">Trichuris suis</name>
    <name type="common">pig whipworm</name>
    <dbReference type="NCBI Taxonomy" id="68888"/>
    <lineage>
        <taxon>Eukaryota</taxon>
        <taxon>Metazoa</taxon>
        <taxon>Ecdysozoa</taxon>
        <taxon>Nematoda</taxon>
        <taxon>Enoplea</taxon>
        <taxon>Dorylaimia</taxon>
        <taxon>Trichinellida</taxon>
        <taxon>Trichuridae</taxon>
        <taxon>Trichuris</taxon>
    </lineage>
</organism>
<dbReference type="PANTHER" id="PTHR33995">
    <property type="entry name" value="PROTEIN CBG18546"/>
    <property type="match status" value="1"/>
</dbReference>
<name>A0A085MUT2_9BILA</name>
<proteinExistence type="predicted"/>
<dbReference type="PANTHER" id="PTHR33995:SF7">
    <property type="entry name" value="BURSICON SUBUNIT ALPHA-RELATED"/>
    <property type="match status" value="1"/>
</dbReference>
<dbReference type="SUPFAM" id="SSF57501">
    <property type="entry name" value="Cystine-knot cytokines"/>
    <property type="match status" value="1"/>
</dbReference>
<protein>
    <submittedName>
        <fullName evidence="2">Uncharacterized protein</fullName>
    </submittedName>
</protein>
<accession>A0A085MUT2</accession>